<evidence type="ECO:0000313" key="2">
    <source>
        <dbReference type="EMBL" id="KAF6829631.1"/>
    </source>
</evidence>
<feature type="signal peptide" evidence="1">
    <location>
        <begin position="1"/>
        <end position="18"/>
    </location>
</feature>
<reference evidence="2" key="1">
    <citation type="journal article" date="2020" name="Phytopathology">
        <title>Genome Sequence Resources of Colletotrichum truncatum, C. plurivorum, C. musicola, and C. sojae: Four Species Pathogenic to Soybean (Glycine max).</title>
        <authorList>
            <person name="Rogerio F."/>
            <person name="Boufleur T.R."/>
            <person name="Ciampi-Guillardi M."/>
            <person name="Sukno S.A."/>
            <person name="Thon M.R."/>
            <person name="Massola Junior N.S."/>
            <person name="Baroncelli R."/>
        </authorList>
    </citation>
    <scope>NUCLEOTIDE SEQUENCE</scope>
    <source>
        <strain evidence="2">LFN00145</strain>
    </source>
</reference>
<protein>
    <submittedName>
        <fullName evidence="2">Uncharacterized protein</fullName>
    </submittedName>
</protein>
<organism evidence="2 3">
    <name type="scientific">Colletotrichum plurivorum</name>
    <dbReference type="NCBI Taxonomy" id="2175906"/>
    <lineage>
        <taxon>Eukaryota</taxon>
        <taxon>Fungi</taxon>
        <taxon>Dikarya</taxon>
        <taxon>Ascomycota</taxon>
        <taxon>Pezizomycotina</taxon>
        <taxon>Sordariomycetes</taxon>
        <taxon>Hypocreomycetidae</taxon>
        <taxon>Glomerellales</taxon>
        <taxon>Glomerellaceae</taxon>
        <taxon>Colletotrichum</taxon>
        <taxon>Colletotrichum orchidearum species complex</taxon>
    </lineage>
</organism>
<dbReference type="Proteomes" id="UP000654918">
    <property type="component" value="Unassembled WGS sequence"/>
</dbReference>
<gene>
    <name evidence="2" type="ORF">CPLU01_07822</name>
</gene>
<keyword evidence="1" id="KW-0732">Signal</keyword>
<keyword evidence="3" id="KW-1185">Reference proteome</keyword>
<comment type="caution">
    <text evidence="2">The sequence shown here is derived from an EMBL/GenBank/DDBJ whole genome shotgun (WGS) entry which is preliminary data.</text>
</comment>
<accession>A0A8H6KF78</accession>
<evidence type="ECO:0000256" key="1">
    <source>
        <dbReference type="SAM" id="SignalP"/>
    </source>
</evidence>
<feature type="chain" id="PRO_5034009006" evidence="1">
    <location>
        <begin position="19"/>
        <end position="268"/>
    </location>
</feature>
<dbReference type="AlphaFoldDB" id="A0A8H6KF78"/>
<sequence>MSPQNMFTFLFFASVVAGGRVHIHPRQAAADCSTTRTLDALTVTRVEPISIYILPEQQPAPTGTDDERFTAVYTTVYPTFCPECDQGLRPETYTITQTCTGSITQCHGYGDELPPGFTTTQAVCTDCPTPLTAVLTVPQETDAVVTVTIEEIVTEPGLTSTRLVTKTCRDGPCLPDITAAAVSGGGVSTINGGNIILPVTVTQTATDRVTDKVTDRTTATMRETATVTSDPKDFNPNSFNSGAGHMVPSNKALAFASSVFALLFLLSA</sequence>
<name>A0A8H6KF78_9PEZI</name>
<dbReference type="EMBL" id="WIGO01000105">
    <property type="protein sequence ID" value="KAF6829631.1"/>
    <property type="molecule type" value="Genomic_DNA"/>
</dbReference>
<evidence type="ECO:0000313" key="3">
    <source>
        <dbReference type="Proteomes" id="UP000654918"/>
    </source>
</evidence>
<proteinExistence type="predicted"/>